<name>A0A915LB29_ROMCU</name>
<accession>A0A915LB29</accession>
<organism evidence="1 2">
    <name type="scientific">Romanomermis culicivorax</name>
    <name type="common">Nematode worm</name>
    <dbReference type="NCBI Taxonomy" id="13658"/>
    <lineage>
        <taxon>Eukaryota</taxon>
        <taxon>Metazoa</taxon>
        <taxon>Ecdysozoa</taxon>
        <taxon>Nematoda</taxon>
        <taxon>Enoplea</taxon>
        <taxon>Dorylaimia</taxon>
        <taxon>Mermithida</taxon>
        <taxon>Mermithoidea</taxon>
        <taxon>Mermithidae</taxon>
        <taxon>Romanomermis</taxon>
    </lineage>
</organism>
<dbReference type="Proteomes" id="UP000887565">
    <property type="component" value="Unplaced"/>
</dbReference>
<protein>
    <submittedName>
        <fullName evidence="2">Transposase</fullName>
    </submittedName>
</protein>
<evidence type="ECO:0000313" key="1">
    <source>
        <dbReference type="Proteomes" id="UP000887565"/>
    </source>
</evidence>
<proteinExistence type="predicted"/>
<evidence type="ECO:0000313" key="2">
    <source>
        <dbReference type="WBParaSite" id="nRc.2.0.1.t46961-RA"/>
    </source>
</evidence>
<reference evidence="2" key="1">
    <citation type="submission" date="2022-11" db="UniProtKB">
        <authorList>
            <consortium name="WormBaseParasite"/>
        </authorList>
    </citation>
    <scope>IDENTIFICATION</scope>
</reference>
<dbReference type="AlphaFoldDB" id="A0A915LB29"/>
<sequence length="86" mass="10169">MEDIAIIKTLSMLSQETGVRRFLRHCTMYCKTVYFRSLILRDYLKSYFAFDNSMTNQAIFAQIVRNVAPWIRRTGQRIRLLSTDAL</sequence>
<dbReference type="WBParaSite" id="nRc.2.0.1.t46961-RA">
    <property type="protein sequence ID" value="nRc.2.0.1.t46961-RA"/>
    <property type="gene ID" value="nRc.2.0.1.g46961"/>
</dbReference>
<keyword evidence="1" id="KW-1185">Reference proteome</keyword>